<dbReference type="InterPro" id="IPR029024">
    <property type="entry name" value="TerB-like"/>
</dbReference>
<dbReference type="CDD" id="cd07176">
    <property type="entry name" value="terB"/>
    <property type="match status" value="1"/>
</dbReference>
<organism evidence="2 3">
    <name type="scientific">Paenibacillus shirakamiensis</name>
    <dbReference type="NCBI Taxonomy" id="1265935"/>
    <lineage>
        <taxon>Bacteria</taxon>
        <taxon>Bacillati</taxon>
        <taxon>Bacillota</taxon>
        <taxon>Bacilli</taxon>
        <taxon>Bacillales</taxon>
        <taxon>Paenibacillaceae</taxon>
        <taxon>Paenibacillus</taxon>
    </lineage>
</organism>
<gene>
    <name evidence="2" type="ORF">J2Z69_001879</name>
</gene>
<dbReference type="Pfam" id="PF05099">
    <property type="entry name" value="TerB"/>
    <property type="match status" value="1"/>
</dbReference>
<dbReference type="SUPFAM" id="SSF158682">
    <property type="entry name" value="TerB-like"/>
    <property type="match status" value="1"/>
</dbReference>
<reference evidence="2 3" key="1">
    <citation type="submission" date="2021-03" db="EMBL/GenBank/DDBJ databases">
        <title>Genomic Encyclopedia of Type Strains, Phase IV (KMG-IV): sequencing the most valuable type-strain genomes for metagenomic binning, comparative biology and taxonomic classification.</title>
        <authorList>
            <person name="Goeker M."/>
        </authorList>
    </citation>
    <scope>NUCLEOTIDE SEQUENCE [LARGE SCALE GENOMIC DNA]</scope>
    <source>
        <strain evidence="2 3">DSM 26806</strain>
    </source>
</reference>
<evidence type="ECO:0000259" key="1">
    <source>
        <dbReference type="Pfam" id="PF05099"/>
    </source>
</evidence>
<keyword evidence="3" id="KW-1185">Reference proteome</keyword>
<accession>A0ABS4JGL2</accession>
<protein>
    <submittedName>
        <fullName evidence="2">Tellurite resistance protein TerB</fullName>
    </submittedName>
</protein>
<dbReference type="Gene3D" id="1.10.3680.10">
    <property type="entry name" value="TerB-like"/>
    <property type="match status" value="1"/>
</dbReference>
<dbReference type="InterPro" id="IPR007791">
    <property type="entry name" value="DjlA_N"/>
</dbReference>
<evidence type="ECO:0000313" key="2">
    <source>
        <dbReference type="EMBL" id="MBP2000848.1"/>
    </source>
</evidence>
<evidence type="ECO:0000313" key="3">
    <source>
        <dbReference type="Proteomes" id="UP001519288"/>
    </source>
</evidence>
<sequence length="151" mass="16192">MGTLGSFSNWLSRTKGNISDGVKKFKSKDLMEAIVAGCAVVSVADGTIDASEKQKMAAYLGRSSELNVFNMSEVIERFNHYAGNMDFDVMVGKQEALRVIGKFKTKPDVGRVIVGVCCAVGAADGDFDDQEKAAVRDICNVLSLNPGEFGL</sequence>
<name>A0ABS4JGL2_9BACL</name>
<dbReference type="RefSeq" id="WP_209861336.1">
    <property type="nucleotide sequence ID" value="NZ_JAGGLD010000002.1"/>
</dbReference>
<dbReference type="Proteomes" id="UP001519288">
    <property type="component" value="Unassembled WGS sequence"/>
</dbReference>
<feature type="domain" description="Co-chaperone DjlA N-terminal" evidence="1">
    <location>
        <begin position="32"/>
        <end position="149"/>
    </location>
</feature>
<dbReference type="EMBL" id="JAGGLD010000002">
    <property type="protein sequence ID" value="MBP2000848.1"/>
    <property type="molecule type" value="Genomic_DNA"/>
</dbReference>
<proteinExistence type="predicted"/>
<comment type="caution">
    <text evidence="2">The sequence shown here is derived from an EMBL/GenBank/DDBJ whole genome shotgun (WGS) entry which is preliminary data.</text>
</comment>